<protein>
    <recommendedName>
        <fullName evidence="2">Fe-S metabolism associated domain-containing protein</fullName>
    </recommendedName>
</protein>
<proteinExistence type="inferred from homology"/>
<comment type="similarity">
    <text evidence="1">Belongs to the SufE family.</text>
</comment>
<dbReference type="InParanoid" id="A0A0G4E9G0"/>
<dbReference type="OrthoDB" id="411584at2759"/>
<evidence type="ECO:0000313" key="3">
    <source>
        <dbReference type="EMBL" id="CEL92512.1"/>
    </source>
</evidence>
<dbReference type="PANTHER" id="PTHR43597:SF5">
    <property type="entry name" value="SUFE-LIKE PROTEIN 2, CHLOROPLASTIC"/>
    <property type="match status" value="1"/>
</dbReference>
<dbReference type="InterPro" id="IPR003808">
    <property type="entry name" value="Fe-S_metab-assoc_dom"/>
</dbReference>
<feature type="domain" description="Fe-S metabolism associated" evidence="2">
    <location>
        <begin position="68"/>
        <end position="191"/>
    </location>
</feature>
<organism evidence="3 4">
    <name type="scientific">Vitrella brassicaformis (strain CCMP3155)</name>
    <dbReference type="NCBI Taxonomy" id="1169540"/>
    <lineage>
        <taxon>Eukaryota</taxon>
        <taxon>Sar</taxon>
        <taxon>Alveolata</taxon>
        <taxon>Colpodellida</taxon>
        <taxon>Vitrellaceae</taxon>
        <taxon>Vitrella</taxon>
    </lineage>
</organism>
<evidence type="ECO:0000256" key="1">
    <source>
        <dbReference type="ARBA" id="ARBA00010282"/>
    </source>
</evidence>
<name>A0A0G4E9G0_VITBC</name>
<dbReference type="EMBL" id="CDMY01000086">
    <property type="protein sequence ID" value="CEL92512.1"/>
    <property type="molecule type" value="Genomic_DNA"/>
</dbReference>
<gene>
    <name evidence="3" type="ORF">Vbra_4677</name>
</gene>
<dbReference type="AlphaFoldDB" id="A0A0G4E9G0"/>
<dbReference type="VEuPathDB" id="CryptoDB:Vbra_4677"/>
<dbReference type="Pfam" id="PF02657">
    <property type="entry name" value="SufE"/>
    <property type="match status" value="1"/>
</dbReference>
<evidence type="ECO:0000313" key="4">
    <source>
        <dbReference type="Proteomes" id="UP000041254"/>
    </source>
</evidence>
<dbReference type="Gene3D" id="3.90.1010.10">
    <property type="match status" value="1"/>
</dbReference>
<dbReference type="Proteomes" id="UP000041254">
    <property type="component" value="Unassembled WGS sequence"/>
</dbReference>
<dbReference type="PhylomeDB" id="A0A0G4E9G0"/>
<dbReference type="STRING" id="1169540.A0A0G4E9G0"/>
<evidence type="ECO:0000259" key="2">
    <source>
        <dbReference type="Pfam" id="PF02657"/>
    </source>
</evidence>
<sequence length="203" mass="22282">MVISRLAVAVAWQLPSGQHQPRRPALPSSLVHRQQPSFRRSSTVLRESVGDGGEAAGDLPPKLRTLIATFRRMPDDRFRYQQLLVFAKGLKPMNNAYKTKENKVKGCLSVVHVHAEGREDDSGDMRIYFQGDSDGLLTKGLVNFLVQGLSGCTPRQIESVPAAAVMEARVTNSLTPGRNNGFLNMLETMKAKARDIAAVQGRA</sequence>
<dbReference type="SUPFAM" id="SSF82649">
    <property type="entry name" value="SufE/NifU"/>
    <property type="match status" value="1"/>
</dbReference>
<accession>A0A0G4E9G0</accession>
<dbReference type="PANTHER" id="PTHR43597">
    <property type="entry name" value="SULFUR ACCEPTOR PROTEIN CSDE"/>
    <property type="match status" value="1"/>
</dbReference>
<keyword evidence="4" id="KW-1185">Reference proteome</keyword>
<reference evidence="3 4" key="1">
    <citation type="submission" date="2014-11" db="EMBL/GenBank/DDBJ databases">
        <authorList>
            <person name="Zhu J."/>
            <person name="Qi W."/>
            <person name="Song R."/>
        </authorList>
    </citation>
    <scope>NUCLEOTIDE SEQUENCE [LARGE SCALE GENOMIC DNA]</scope>
</reference>